<gene>
    <name evidence="12" type="ORF">SBRCBS47491_007688</name>
</gene>
<reference evidence="12 13" key="1">
    <citation type="submission" date="2024-01" db="EMBL/GenBank/DDBJ databases">
        <authorList>
            <person name="Allen C."/>
            <person name="Tagirdzhanova G."/>
        </authorList>
    </citation>
    <scope>NUCLEOTIDE SEQUENCE [LARGE SCALE GENOMIC DNA]</scope>
</reference>
<dbReference type="Gene3D" id="1.10.4080.10">
    <property type="entry name" value="ADP-ribosylation/Crystallin J1"/>
    <property type="match status" value="1"/>
</dbReference>
<evidence type="ECO:0000256" key="4">
    <source>
        <dbReference type="ARBA" id="ARBA00041057"/>
    </source>
</evidence>
<name>A0ABP0CHZ3_9PEZI</name>
<evidence type="ECO:0000256" key="1">
    <source>
        <dbReference type="ARBA" id="ARBA00010702"/>
    </source>
</evidence>
<dbReference type="EC" id="3.2.1.143" evidence="2"/>
<protein>
    <recommendedName>
        <fullName evidence="4">ADP-ribosylhydrolase ARH3</fullName>
        <ecNumber evidence="2">3.2.1.143</ecNumber>
    </recommendedName>
    <alternativeName>
        <fullName evidence="5">ADP-ribose glycohydrolase ARH3</fullName>
    </alternativeName>
    <alternativeName>
        <fullName evidence="6">ADP-ribosylhydrolase 3</fullName>
    </alternativeName>
    <alternativeName>
        <fullName evidence="9">O-acetyl-ADP-ribose deacetylase ARH3</fullName>
    </alternativeName>
    <alternativeName>
        <fullName evidence="10">Poly(ADP-ribose) glycohydrolase ARH3</fullName>
    </alternativeName>
    <alternativeName>
        <fullName evidence="8">[Protein ADP-ribosylarginine] hydrolase-like protein 2</fullName>
    </alternativeName>
    <alternativeName>
        <fullName evidence="7">[Protein ADP-ribosylserine] hydrolase</fullName>
    </alternativeName>
</protein>
<dbReference type="SUPFAM" id="SSF101478">
    <property type="entry name" value="ADP-ribosylglycohydrolase"/>
    <property type="match status" value="1"/>
</dbReference>
<sequence>MTTRRQRILGALLGVHAGDSFGAAHEFETWQAIRQRFPPNGAIPRDITGGGPFGWAPGHATDDTDMTRAILLGYRDRDLDTQKGSNTDSLRLARTASKYMLQWFHGPWADRPANSRPSDVGGATARGLMLLTRNASQQTGEVDPRRAGAGHGSCGNGSLMRCIPTALFSSGDALVAETVLLSAVTHNDWRCILACVAYNVMVRALVMDNATPEDAVAAGLDAITSSQTKDTIIAALTVNGQSPDSSTLAECQAEVVAAIDRACLPGFRVADLANQGPHVLIEDDDGQEVDALPLEGRGFVLDSLILAVAAVLDTSRSWEDLVVDVVRVGRDTDTNGAVAGGLVGARDGIEAIPATWRAKLQFGDEFTKIVDQLVGDEA</sequence>
<dbReference type="PANTHER" id="PTHR16222:SF24">
    <property type="entry name" value="ADP-RIBOSYLHYDROLASE ARH3"/>
    <property type="match status" value="1"/>
</dbReference>
<accession>A0ABP0CHZ3</accession>
<comment type="catalytic activity">
    <reaction evidence="11">
        <text>alpha-NAD(+) + H2O = ADP-D-ribose + nicotinamide + H(+)</text>
        <dbReference type="Rhea" id="RHEA:68792"/>
        <dbReference type="ChEBI" id="CHEBI:15377"/>
        <dbReference type="ChEBI" id="CHEBI:15378"/>
        <dbReference type="ChEBI" id="CHEBI:17154"/>
        <dbReference type="ChEBI" id="CHEBI:57967"/>
        <dbReference type="ChEBI" id="CHEBI:77017"/>
    </reaction>
</comment>
<dbReference type="EMBL" id="CAWUHC010000089">
    <property type="protein sequence ID" value="CAK7230736.1"/>
    <property type="molecule type" value="Genomic_DNA"/>
</dbReference>
<dbReference type="Proteomes" id="UP001642406">
    <property type="component" value="Unassembled WGS sequence"/>
</dbReference>
<dbReference type="Pfam" id="PF03747">
    <property type="entry name" value="ADP_ribosyl_GH"/>
    <property type="match status" value="1"/>
</dbReference>
<evidence type="ECO:0000313" key="13">
    <source>
        <dbReference type="Proteomes" id="UP001642406"/>
    </source>
</evidence>
<dbReference type="InterPro" id="IPR036705">
    <property type="entry name" value="Ribosyl_crysJ1_sf"/>
</dbReference>
<comment type="similarity">
    <text evidence="1">Belongs to the ADP-ribosylglycohydrolase family.</text>
</comment>
<comment type="caution">
    <text evidence="12">The sequence shown here is derived from an EMBL/GenBank/DDBJ whole genome shotgun (WGS) entry which is preliminary data.</text>
</comment>
<evidence type="ECO:0000256" key="11">
    <source>
        <dbReference type="ARBA" id="ARBA00049015"/>
    </source>
</evidence>
<evidence type="ECO:0000256" key="7">
    <source>
        <dbReference type="ARBA" id="ARBA00042722"/>
    </source>
</evidence>
<dbReference type="InterPro" id="IPR050792">
    <property type="entry name" value="ADP-ribosylglycohydrolase"/>
</dbReference>
<evidence type="ECO:0000256" key="8">
    <source>
        <dbReference type="ARBA" id="ARBA00042850"/>
    </source>
</evidence>
<keyword evidence="3" id="KW-0378">Hydrolase</keyword>
<evidence type="ECO:0000256" key="6">
    <source>
        <dbReference type="ARBA" id="ARBA00042471"/>
    </source>
</evidence>
<organism evidence="12 13">
    <name type="scientific">Sporothrix bragantina</name>
    <dbReference type="NCBI Taxonomy" id="671064"/>
    <lineage>
        <taxon>Eukaryota</taxon>
        <taxon>Fungi</taxon>
        <taxon>Dikarya</taxon>
        <taxon>Ascomycota</taxon>
        <taxon>Pezizomycotina</taxon>
        <taxon>Sordariomycetes</taxon>
        <taxon>Sordariomycetidae</taxon>
        <taxon>Ophiostomatales</taxon>
        <taxon>Ophiostomataceae</taxon>
        <taxon>Sporothrix</taxon>
    </lineage>
</organism>
<evidence type="ECO:0000256" key="9">
    <source>
        <dbReference type="ARBA" id="ARBA00043187"/>
    </source>
</evidence>
<dbReference type="PANTHER" id="PTHR16222">
    <property type="entry name" value="ADP-RIBOSYLGLYCOHYDROLASE"/>
    <property type="match status" value="1"/>
</dbReference>
<evidence type="ECO:0000313" key="12">
    <source>
        <dbReference type="EMBL" id="CAK7230736.1"/>
    </source>
</evidence>
<evidence type="ECO:0000256" key="10">
    <source>
        <dbReference type="ARBA" id="ARBA00043193"/>
    </source>
</evidence>
<evidence type="ECO:0000256" key="3">
    <source>
        <dbReference type="ARBA" id="ARBA00022801"/>
    </source>
</evidence>
<dbReference type="InterPro" id="IPR005502">
    <property type="entry name" value="Ribosyl_crysJ1"/>
</dbReference>
<proteinExistence type="inferred from homology"/>
<evidence type="ECO:0000256" key="5">
    <source>
        <dbReference type="ARBA" id="ARBA00042398"/>
    </source>
</evidence>
<keyword evidence="13" id="KW-1185">Reference proteome</keyword>
<evidence type="ECO:0000256" key="2">
    <source>
        <dbReference type="ARBA" id="ARBA00012255"/>
    </source>
</evidence>